<keyword evidence="2" id="KW-1003">Cell membrane</keyword>
<evidence type="ECO:0000256" key="1">
    <source>
        <dbReference type="ARBA" id="ARBA00004401"/>
    </source>
</evidence>
<evidence type="ECO:0000256" key="9">
    <source>
        <dbReference type="SAM" id="MobiDB-lite"/>
    </source>
</evidence>
<proteinExistence type="inferred from homology"/>
<organism evidence="12 13">
    <name type="scientific">Qipengyuania qiaonensis</name>
    <dbReference type="NCBI Taxonomy" id="2867240"/>
    <lineage>
        <taxon>Bacteria</taxon>
        <taxon>Pseudomonadati</taxon>
        <taxon>Pseudomonadota</taxon>
        <taxon>Alphaproteobacteria</taxon>
        <taxon>Sphingomonadales</taxon>
        <taxon>Erythrobacteraceae</taxon>
        <taxon>Qipengyuania</taxon>
    </lineage>
</organism>
<feature type="domain" description="Ancillary SecYEG translocon subunit/Cell division coordinator CpoB TPR" evidence="11">
    <location>
        <begin position="41"/>
        <end position="212"/>
    </location>
</feature>
<dbReference type="PANTHER" id="PTHR38035">
    <property type="entry name" value="UPF0070 PROTEIN YFGM"/>
    <property type="match status" value="1"/>
</dbReference>
<dbReference type="RefSeq" id="WP_221558313.1">
    <property type="nucleotide sequence ID" value="NZ_JAIGNO010000006.1"/>
</dbReference>
<feature type="compositionally biased region" description="Basic and acidic residues" evidence="9">
    <location>
        <begin position="8"/>
        <end position="18"/>
    </location>
</feature>
<comment type="similarity">
    <text evidence="7">Belongs to the YfgM family.</text>
</comment>
<dbReference type="Proteomes" id="UP000755104">
    <property type="component" value="Unassembled WGS sequence"/>
</dbReference>
<keyword evidence="6" id="KW-0143">Chaperone</keyword>
<evidence type="ECO:0000313" key="13">
    <source>
        <dbReference type="Proteomes" id="UP000755104"/>
    </source>
</evidence>
<evidence type="ECO:0000256" key="5">
    <source>
        <dbReference type="ARBA" id="ARBA00023136"/>
    </source>
</evidence>
<name>A0ABS7JAI1_9SPHN</name>
<keyword evidence="4 10" id="KW-1133">Transmembrane helix</keyword>
<dbReference type="InterPro" id="IPR018704">
    <property type="entry name" value="SecYEG/CpoB_TPR"/>
</dbReference>
<evidence type="ECO:0000259" key="11">
    <source>
        <dbReference type="Pfam" id="PF09976"/>
    </source>
</evidence>
<evidence type="ECO:0000256" key="10">
    <source>
        <dbReference type="SAM" id="Phobius"/>
    </source>
</evidence>
<evidence type="ECO:0000256" key="4">
    <source>
        <dbReference type="ARBA" id="ARBA00022989"/>
    </source>
</evidence>
<evidence type="ECO:0000256" key="8">
    <source>
        <dbReference type="ARBA" id="ARBA00024235"/>
    </source>
</evidence>
<comment type="caution">
    <text evidence="12">The sequence shown here is derived from an EMBL/GenBank/DDBJ whole genome shotgun (WGS) entry which is preliminary data.</text>
</comment>
<evidence type="ECO:0000256" key="7">
    <source>
        <dbReference type="ARBA" id="ARBA00024197"/>
    </source>
</evidence>
<protein>
    <recommendedName>
        <fullName evidence="8">Ancillary SecYEG translocon subunit</fullName>
    </recommendedName>
</protein>
<evidence type="ECO:0000256" key="6">
    <source>
        <dbReference type="ARBA" id="ARBA00023186"/>
    </source>
</evidence>
<feature type="transmembrane region" description="Helical" evidence="10">
    <location>
        <begin position="50"/>
        <end position="67"/>
    </location>
</feature>
<dbReference type="PANTHER" id="PTHR38035:SF1">
    <property type="entry name" value="ANCILLARY SECYEG TRANSLOCON SUBUNIT"/>
    <property type="match status" value="1"/>
</dbReference>
<evidence type="ECO:0000313" key="12">
    <source>
        <dbReference type="EMBL" id="MBX7483049.1"/>
    </source>
</evidence>
<reference evidence="12 13" key="1">
    <citation type="submission" date="2021-08" db="EMBL/GenBank/DDBJ databases">
        <title>Comparative Genomics Analysis of the Genus Qipengyuania Reveals Extensive Genetic Diversity and Metabolic Versatility, Including the Description of Fifteen Novel Species.</title>
        <authorList>
            <person name="Liu Y."/>
        </authorList>
    </citation>
    <scope>NUCLEOTIDE SEQUENCE [LARGE SCALE GENOMIC DNA]</scope>
    <source>
        <strain evidence="12 13">6D47A</strain>
    </source>
</reference>
<gene>
    <name evidence="12" type="ORF">K3174_10955</name>
</gene>
<dbReference type="Gene3D" id="1.25.40.10">
    <property type="entry name" value="Tetratricopeptide repeat domain"/>
    <property type="match status" value="1"/>
</dbReference>
<keyword evidence="3 10" id="KW-0812">Transmembrane</keyword>
<evidence type="ECO:0000256" key="3">
    <source>
        <dbReference type="ARBA" id="ARBA00022692"/>
    </source>
</evidence>
<keyword evidence="5 10" id="KW-0472">Membrane</keyword>
<dbReference type="InterPro" id="IPR011990">
    <property type="entry name" value="TPR-like_helical_dom_sf"/>
</dbReference>
<sequence length="266" mass="28419">MALTPKNELSREDKRSRQENAQQEALLREVDDAVRQGDTEEFLDKWGKPLLGLLVAALVAFGGYLYWQSRQEAAMERDSEALVGALDQIQSGNVDSAYDRLEELAGKDGGGAAVAAAMMRAGIAEQRGDTAEASTIFKSVAGNDSAAPAMRDLARLRDVTLNYDTMESAEIVAALKPLATPGKPYFASAGELVAHAYLDQGKRAEAGALFAQIAKDEDGPESIRSRARQMAGVLGVDAIEDVDALLEEQGIEREDADGDTAAAETE</sequence>
<evidence type="ECO:0000256" key="2">
    <source>
        <dbReference type="ARBA" id="ARBA00022475"/>
    </source>
</evidence>
<keyword evidence="13" id="KW-1185">Reference proteome</keyword>
<comment type="subcellular location">
    <subcellularLocation>
        <location evidence="1">Cell membrane</location>
        <topology evidence="1">Single-pass type II membrane protein</topology>
    </subcellularLocation>
</comment>
<accession>A0ABS7JAI1</accession>
<dbReference type="InterPro" id="IPR026039">
    <property type="entry name" value="YfgM"/>
</dbReference>
<feature type="region of interest" description="Disordered" evidence="9">
    <location>
        <begin position="1"/>
        <end position="23"/>
    </location>
</feature>
<dbReference type="EMBL" id="JAIGNO010000006">
    <property type="protein sequence ID" value="MBX7483049.1"/>
    <property type="molecule type" value="Genomic_DNA"/>
</dbReference>
<dbReference type="Pfam" id="PF09976">
    <property type="entry name" value="TPR_21"/>
    <property type="match status" value="1"/>
</dbReference>